<keyword evidence="1" id="KW-0472">Membrane</keyword>
<evidence type="ECO:0000313" key="3">
    <source>
        <dbReference type="Proteomes" id="UP000837801"/>
    </source>
</evidence>
<accession>A0A9P0QUY8</accession>
<protein>
    <submittedName>
        <fullName evidence="2">Uncharacterized protein</fullName>
    </submittedName>
</protein>
<sequence length="204" mass="23417">MESYVCRSTHPGSLPPYSNLNTPGAYANQAIQFTHVSKHTLDLFSSKNTNEFDKAYSFRIKSSINKERVFRLHYFPKHGIEGFRKLIDEKIQYTTQSLSSTPFAIGYFDQYKDLITISIDQDLLGCVHWNNLSFPNRIRAIQLIVYDIKNHSSVVEQFKREEMLKRAIICCSVVLPKLVKPLKSVLLVLLVCSILGMCAQFLFS</sequence>
<keyword evidence="3" id="KW-1185">Reference proteome</keyword>
<evidence type="ECO:0000256" key="1">
    <source>
        <dbReference type="SAM" id="Phobius"/>
    </source>
</evidence>
<feature type="transmembrane region" description="Helical" evidence="1">
    <location>
        <begin position="185"/>
        <end position="203"/>
    </location>
</feature>
<comment type="caution">
    <text evidence="2">The sequence shown here is derived from an EMBL/GenBank/DDBJ whole genome shotgun (WGS) entry which is preliminary data.</text>
</comment>
<dbReference type="AlphaFoldDB" id="A0A9P0QUY8"/>
<dbReference type="EMBL" id="CAKXYY010000027">
    <property type="protein sequence ID" value="CAH2355495.1"/>
    <property type="molecule type" value="Genomic_DNA"/>
</dbReference>
<name>A0A9P0QUY8_9ASCO</name>
<reference evidence="2" key="1">
    <citation type="submission" date="2022-03" db="EMBL/GenBank/DDBJ databases">
        <authorList>
            <person name="Legras J.-L."/>
            <person name="Devillers H."/>
            <person name="Grondin C."/>
        </authorList>
    </citation>
    <scope>NUCLEOTIDE SEQUENCE</scope>
    <source>
        <strain evidence="2">CLIB 1423</strain>
    </source>
</reference>
<gene>
    <name evidence="2" type="ORF">CLIB1423_27S00892</name>
</gene>
<dbReference type="Proteomes" id="UP000837801">
    <property type="component" value="Unassembled WGS sequence"/>
</dbReference>
<keyword evidence="1" id="KW-1133">Transmembrane helix</keyword>
<keyword evidence="1" id="KW-0812">Transmembrane</keyword>
<proteinExistence type="predicted"/>
<organism evidence="2 3">
    <name type="scientific">[Candida] railenensis</name>
    <dbReference type="NCBI Taxonomy" id="45579"/>
    <lineage>
        <taxon>Eukaryota</taxon>
        <taxon>Fungi</taxon>
        <taxon>Dikarya</taxon>
        <taxon>Ascomycota</taxon>
        <taxon>Saccharomycotina</taxon>
        <taxon>Pichiomycetes</taxon>
        <taxon>Debaryomycetaceae</taxon>
        <taxon>Kurtzmaniella</taxon>
    </lineage>
</organism>
<evidence type="ECO:0000313" key="2">
    <source>
        <dbReference type="EMBL" id="CAH2355495.1"/>
    </source>
</evidence>
<dbReference type="SUPFAM" id="SSF54277">
    <property type="entry name" value="CAD &amp; PB1 domains"/>
    <property type="match status" value="1"/>
</dbReference>